<dbReference type="Proteomes" id="UP001139981">
    <property type="component" value="Unassembled WGS sequence"/>
</dbReference>
<evidence type="ECO:0000313" key="1">
    <source>
        <dbReference type="EMBL" id="KAJ2899575.1"/>
    </source>
</evidence>
<keyword evidence="1" id="KW-0436">Ligase</keyword>
<name>A0ACC1M7P2_9FUNG</name>
<gene>
    <name evidence="1" type="primary">FRS2</name>
    <name evidence="1" type="ORF">IWW38_000925</name>
</gene>
<dbReference type="EC" id="6.1.1.20" evidence="1"/>
<accession>A0ACC1M7P2</accession>
<dbReference type="EMBL" id="JANBVB010000023">
    <property type="protein sequence ID" value="KAJ2899575.1"/>
    <property type="molecule type" value="Genomic_DNA"/>
</dbReference>
<evidence type="ECO:0000313" key="2">
    <source>
        <dbReference type="Proteomes" id="UP001139981"/>
    </source>
</evidence>
<sequence length="498" mass="56360">MGDELKLSILKTLEASGSIEDTAVTFKNVSSETVLGAIKSLESHEMVTCKILTNEVWSIEPEGQDQLDNGSYEARIFNAVPAGEQGASIDELKTKFGAVANLGQGKGFKNKWIKKSGDRIVRIVDTIVDQTKLDLETVQATGTHESKDVIKDLKRRNLITATKSFSYAVAKSVHFSPELRKLEKDLTDEMLKSDAWKTAEFKSFNFDALGLNTRGGHLHPLMKVREEFRQIFFEMGFEEMPTNDYAESTFWNFDALFVPQQHAARDLQDTFFLKDPATIRELPAFWKTVRDVHENGGYGSIGYRTPWSEAEAQKLVLRTHTTAVTSQVLYKLAQEPYRPAKYFSIDRVYRNEAVDATHLAEFHQVEGVIADKNMSLGRLIAFLDVFFKKMGITNLRFKPTYNPYTEPSMEIFSWHEGLNKWVEIGNSGMFRPEMLRPLGLEEGVQVAGFGLSLERPTMIKYAIDNIRELLGHKVSLDMVETNPACRLDKKMGKEVLTA</sequence>
<reference evidence="1" key="1">
    <citation type="submission" date="2022-07" db="EMBL/GenBank/DDBJ databases">
        <title>Phylogenomic reconstructions and comparative analyses of Kickxellomycotina fungi.</title>
        <authorList>
            <person name="Reynolds N.K."/>
            <person name="Stajich J.E."/>
            <person name="Barry K."/>
            <person name="Grigoriev I.V."/>
            <person name="Crous P."/>
            <person name="Smith M.E."/>
        </authorList>
    </citation>
    <scope>NUCLEOTIDE SEQUENCE</scope>
    <source>
        <strain evidence="1">CBS 190363</strain>
    </source>
</reference>
<comment type="caution">
    <text evidence="1">The sequence shown here is derived from an EMBL/GenBank/DDBJ whole genome shotgun (WGS) entry which is preliminary data.</text>
</comment>
<protein>
    <submittedName>
        <fullName evidence="1">Phenylalanyl-tRNA synthetase, beta subunit, cytoplasmic</fullName>
        <ecNumber evidence="1">6.1.1.20</ecNumber>
    </submittedName>
</protein>
<proteinExistence type="predicted"/>
<organism evidence="1 2">
    <name type="scientific">Coemansia aciculifera</name>
    <dbReference type="NCBI Taxonomy" id="417176"/>
    <lineage>
        <taxon>Eukaryota</taxon>
        <taxon>Fungi</taxon>
        <taxon>Fungi incertae sedis</taxon>
        <taxon>Zoopagomycota</taxon>
        <taxon>Kickxellomycotina</taxon>
        <taxon>Kickxellomycetes</taxon>
        <taxon>Kickxellales</taxon>
        <taxon>Kickxellaceae</taxon>
        <taxon>Coemansia</taxon>
    </lineage>
</organism>
<keyword evidence="2" id="KW-1185">Reference proteome</keyword>